<proteinExistence type="predicted"/>
<protein>
    <submittedName>
        <fullName evidence="1">Uncharacterized protein</fullName>
    </submittedName>
</protein>
<reference evidence="1" key="1">
    <citation type="submission" date="2019-08" db="EMBL/GenBank/DDBJ databases">
        <authorList>
            <person name="Kucharzyk K."/>
            <person name="Murdoch R.W."/>
            <person name="Higgins S."/>
            <person name="Loffler F."/>
        </authorList>
    </citation>
    <scope>NUCLEOTIDE SEQUENCE</scope>
</reference>
<evidence type="ECO:0000313" key="1">
    <source>
        <dbReference type="EMBL" id="MPM10067.1"/>
    </source>
</evidence>
<dbReference type="AlphaFoldDB" id="A0A644X281"/>
<name>A0A644X281_9ZZZZ</name>
<gene>
    <name evidence="1" type="ORF">SDC9_56391</name>
</gene>
<accession>A0A644X281</accession>
<sequence>MQFAQRQIRVVDRGNLNFATRGRAHMLGNLHHAVIVEVEPRHCVVRFRMLRLLLNGEHALILVEFDHAERTRILDRIAKDCCAALTLHRFLERCGQILPVKHVVAKNQANRVVSNELLAEDKRIRQPARRLLHLVGKTHAQPFAGAQQALVHGGILRRGDDEHLRN</sequence>
<comment type="caution">
    <text evidence="1">The sequence shown here is derived from an EMBL/GenBank/DDBJ whole genome shotgun (WGS) entry which is preliminary data.</text>
</comment>
<dbReference type="EMBL" id="VSSQ01001647">
    <property type="protein sequence ID" value="MPM10067.1"/>
    <property type="molecule type" value="Genomic_DNA"/>
</dbReference>
<organism evidence="1">
    <name type="scientific">bioreactor metagenome</name>
    <dbReference type="NCBI Taxonomy" id="1076179"/>
    <lineage>
        <taxon>unclassified sequences</taxon>
        <taxon>metagenomes</taxon>
        <taxon>ecological metagenomes</taxon>
    </lineage>
</organism>